<keyword evidence="6" id="KW-1185">Reference proteome</keyword>
<dbReference type="InterPro" id="IPR020449">
    <property type="entry name" value="Tscrpt_reg_AraC-type_HTH"/>
</dbReference>
<dbReference type="GO" id="GO:0043565">
    <property type="term" value="F:sequence-specific DNA binding"/>
    <property type="evidence" value="ECO:0007669"/>
    <property type="project" value="InterPro"/>
</dbReference>
<dbReference type="GO" id="GO:0003700">
    <property type="term" value="F:DNA-binding transcription factor activity"/>
    <property type="evidence" value="ECO:0007669"/>
    <property type="project" value="InterPro"/>
</dbReference>
<dbReference type="InterPro" id="IPR009057">
    <property type="entry name" value="Homeodomain-like_sf"/>
</dbReference>
<dbReference type="AlphaFoldDB" id="A0A2S8BAX2"/>
<dbReference type="SUPFAM" id="SSF46689">
    <property type="entry name" value="Homeodomain-like"/>
    <property type="match status" value="1"/>
</dbReference>
<accession>A0A2S8BAX2</accession>
<dbReference type="EMBL" id="PHFW01000001">
    <property type="protein sequence ID" value="PQM29379.1"/>
    <property type="molecule type" value="Genomic_DNA"/>
</dbReference>
<evidence type="ECO:0000256" key="3">
    <source>
        <dbReference type="ARBA" id="ARBA00023163"/>
    </source>
</evidence>
<dbReference type="PROSITE" id="PS01124">
    <property type="entry name" value="HTH_ARAC_FAMILY_2"/>
    <property type="match status" value="1"/>
</dbReference>
<comment type="caution">
    <text evidence="5">The sequence shown here is derived from an EMBL/GenBank/DDBJ whole genome shotgun (WGS) entry which is preliminary data.</text>
</comment>
<dbReference type="Pfam" id="PF12833">
    <property type="entry name" value="HTH_18"/>
    <property type="match status" value="1"/>
</dbReference>
<evidence type="ECO:0000313" key="6">
    <source>
        <dbReference type="Proteomes" id="UP000238954"/>
    </source>
</evidence>
<dbReference type="Proteomes" id="UP000238954">
    <property type="component" value="Chromosome"/>
</dbReference>
<dbReference type="InterPro" id="IPR018060">
    <property type="entry name" value="HTH_AraC"/>
</dbReference>
<proteinExistence type="predicted"/>
<dbReference type="SMART" id="SM00342">
    <property type="entry name" value="HTH_ARAC"/>
    <property type="match status" value="1"/>
</dbReference>
<dbReference type="PRINTS" id="PR00032">
    <property type="entry name" value="HTHARAC"/>
</dbReference>
<evidence type="ECO:0000259" key="4">
    <source>
        <dbReference type="PROSITE" id="PS01124"/>
    </source>
</evidence>
<feature type="domain" description="HTH araC/xylS-type" evidence="4">
    <location>
        <begin position="216"/>
        <end position="317"/>
    </location>
</feature>
<protein>
    <recommendedName>
        <fullName evidence="4">HTH araC/xylS-type domain-containing protein</fullName>
    </recommendedName>
</protein>
<dbReference type="InterPro" id="IPR050204">
    <property type="entry name" value="AraC_XylS_family_regulators"/>
</dbReference>
<reference evidence="6" key="1">
    <citation type="submission" date="2017-11" db="EMBL/GenBank/DDBJ databases">
        <title>The complete genome sequence of Sphingopyxis pomeranensis sp. nov. strain WS5A3p.</title>
        <authorList>
            <person name="Kaminski M.A."/>
        </authorList>
    </citation>
    <scope>NUCLEOTIDE SEQUENCE [LARGE SCALE GENOMIC DNA]</scope>
    <source>
        <strain evidence="6">WS5A3p</strain>
    </source>
</reference>
<gene>
    <name evidence="5" type="ORF">CVO77_00100</name>
</gene>
<keyword evidence="1" id="KW-0805">Transcription regulation</keyword>
<name>A0A2S8BAX2_9SPHN</name>
<dbReference type="Gene3D" id="1.10.10.60">
    <property type="entry name" value="Homeodomain-like"/>
    <property type="match status" value="1"/>
</dbReference>
<organism evidence="5 6">
    <name type="scientific">Sphingopyxis lindanitolerans</name>
    <dbReference type="NCBI Taxonomy" id="2054227"/>
    <lineage>
        <taxon>Bacteria</taxon>
        <taxon>Pseudomonadati</taxon>
        <taxon>Pseudomonadota</taxon>
        <taxon>Alphaproteobacteria</taxon>
        <taxon>Sphingomonadales</taxon>
        <taxon>Sphingomonadaceae</taxon>
        <taxon>Sphingopyxis</taxon>
    </lineage>
</organism>
<evidence type="ECO:0000256" key="1">
    <source>
        <dbReference type="ARBA" id="ARBA00023015"/>
    </source>
</evidence>
<dbReference type="OrthoDB" id="7191628at2"/>
<evidence type="ECO:0000256" key="2">
    <source>
        <dbReference type="ARBA" id="ARBA00023125"/>
    </source>
</evidence>
<dbReference type="PANTHER" id="PTHR46796">
    <property type="entry name" value="HTH-TYPE TRANSCRIPTIONAL ACTIVATOR RHAS-RELATED"/>
    <property type="match status" value="1"/>
</dbReference>
<dbReference type="RefSeq" id="WP_105997337.1">
    <property type="nucleotide sequence ID" value="NZ_CM009578.1"/>
</dbReference>
<keyword evidence="2" id="KW-0238">DNA-binding</keyword>
<dbReference type="PANTHER" id="PTHR46796:SF6">
    <property type="entry name" value="ARAC SUBFAMILY"/>
    <property type="match status" value="1"/>
</dbReference>
<evidence type="ECO:0000313" key="5">
    <source>
        <dbReference type="EMBL" id="PQM29379.1"/>
    </source>
</evidence>
<keyword evidence="3" id="KW-0804">Transcription</keyword>
<sequence length="321" mass="34843">MENDATTFRFSLAAIPRPQRREVVREVAGRAIANLDLIPKTDDPQMEVETRFLPGVTITDAWVSPHLASSYDLSRGDDDFTLLWSTSPAKGGVLQLGNELPADGSAALLSCADRMDFETYEAFPHVSVKLQRSVLCPLLPNAEAALMQRIPPDNQAMRLLKSYLGGYRALHDADPAARLAHRVAIHIADLVALAVGTDRDATELASGRGLRAARLDAIKRWTLAHLVSSELGIGAAAAAAGLSARSVQLLFEADGVTFTAFVLRERLALAYRRLSMPHLAKRTIAEIAYGCGFGDLSYFTNSFRKAYGETPSGVRHRAMIG</sequence>